<dbReference type="HOGENOM" id="CLU_098183_4_0_9"/>
<dbReference type="PROSITE" id="PS00819">
    <property type="entry name" value="DPS_2"/>
    <property type="match status" value="1"/>
</dbReference>
<dbReference type="PATRIC" id="fig|1218492.5.peg.413"/>
<name>A0A0F4LWU7_9LACO</name>
<sequence length="160" mass="18832">MNAKYDYPKTRAQLNQLIADLTQLHTNLHQIHWYMRGSEFFRLHPLMDEYMDQANDQLDQVAERLIALNGAPYATTHEFLEHTGLPDEKIDFGQFSLAELMQRLVEQYRYLRDQYQKGIEVCDVEKDLPTQDMLNGFKTEVDKNIWMLNAYLNQGPFAGE</sequence>
<dbReference type="GO" id="GO:0008199">
    <property type="term" value="F:ferric iron binding"/>
    <property type="evidence" value="ECO:0007669"/>
    <property type="project" value="InterPro"/>
</dbReference>
<dbReference type="OrthoDB" id="9797023at2"/>
<comment type="similarity">
    <text evidence="1 2">Belongs to the Dps family.</text>
</comment>
<evidence type="ECO:0000313" key="5">
    <source>
        <dbReference type="Proteomes" id="UP000033558"/>
    </source>
</evidence>
<feature type="domain" description="Ferritin/DPS" evidence="3">
    <location>
        <begin position="12"/>
        <end position="154"/>
    </location>
</feature>
<dbReference type="Gene3D" id="1.20.1260.10">
    <property type="match status" value="1"/>
</dbReference>
<gene>
    <name evidence="4" type="ORF">JG30_02960</name>
</gene>
<evidence type="ECO:0000256" key="2">
    <source>
        <dbReference type="RuleBase" id="RU003875"/>
    </source>
</evidence>
<dbReference type="CDD" id="cd01043">
    <property type="entry name" value="DPS"/>
    <property type="match status" value="1"/>
</dbReference>
<evidence type="ECO:0000313" key="4">
    <source>
        <dbReference type="EMBL" id="KJY62833.1"/>
    </source>
</evidence>
<dbReference type="InterPro" id="IPR009078">
    <property type="entry name" value="Ferritin-like_SF"/>
</dbReference>
<dbReference type="InterPro" id="IPR023188">
    <property type="entry name" value="DPS_DNA-bd_CS"/>
</dbReference>
<dbReference type="PRINTS" id="PR01346">
    <property type="entry name" value="HELNAPAPROT"/>
</dbReference>
<reference evidence="4 5" key="1">
    <citation type="submission" date="2015-01" db="EMBL/GenBank/DDBJ databases">
        <title>Comparative genomics of the lactic acid bacteria isolated from the honey bee gut.</title>
        <authorList>
            <person name="Ellegaard K.M."/>
            <person name="Tamarit D."/>
            <person name="Javelind E."/>
            <person name="Olofsson T."/>
            <person name="Andersson S.G."/>
            <person name="Vasquez A."/>
        </authorList>
    </citation>
    <scope>NUCLEOTIDE SEQUENCE [LARGE SCALE GENOMIC DNA]</scope>
    <source>
        <strain evidence="4 5">Bin4</strain>
    </source>
</reference>
<dbReference type="PANTHER" id="PTHR42932:SF1">
    <property type="entry name" value="GENERAL STRESS PROTEIN 20U"/>
    <property type="match status" value="1"/>
</dbReference>
<protein>
    <submittedName>
        <fullName evidence="4">Ferritin Dps family protein</fullName>
    </submittedName>
</protein>
<dbReference type="STRING" id="1218492.JG30_02960"/>
<keyword evidence="5" id="KW-1185">Reference proteome</keyword>
<dbReference type="GO" id="GO:0016722">
    <property type="term" value="F:oxidoreductase activity, acting on metal ions"/>
    <property type="evidence" value="ECO:0007669"/>
    <property type="project" value="InterPro"/>
</dbReference>
<comment type="caution">
    <text evidence="4">The sequence shown here is derived from an EMBL/GenBank/DDBJ whole genome shotgun (WGS) entry which is preliminary data.</text>
</comment>
<evidence type="ECO:0000259" key="3">
    <source>
        <dbReference type="Pfam" id="PF00210"/>
    </source>
</evidence>
<dbReference type="Proteomes" id="UP000033558">
    <property type="component" value="Unassembled WGS sequence"/>
</dbReference>
<dbReference type="InterPro" id="IPR008331">
    <property type="entry name" value="Ferritin_DPS_dom"/>
</dbReference>
<dbReference type="RefSeq" id="WP_046315574.1">
    <property type="nucleotide sequence ID" value="NZ_JAMBJK010000023.1"/>
</dbReference>
<dbReference type="InterPro" id="IPR012347">
    <property type="entry name" value="Ferritin-like"/>
</dbReference>
<accession>A0A0F4LWU7</accession>
<dbReference type="PROSITE" id="PS00818">
    <property type="entry name" value="DPS_1"/>
    <property type="match status" value="1"/>
</dbReference>
<dbReference type="AlphaFoldDB" id="A0A0F4LWU7"/>
<evidence type="ECO:0000256" key="1">
    <source>
        <dbReference type="ARBA" id="ARBA00009497"/>
    </source>
</evidence>
<dbReference type="SUPFAM" id="SSF47240">
    <property type="entry name" value="Ferritin-like"/>
    <property type="match status" value="1"/>
</dbReference>
<dbReference type="InterPro" id="IPR002177">
    <property type="entry name" value="DPS_DNA-bd"/>
</dbReference>
<dbReference type="PANTHER" id="PTHR42932">
    <property type="entry name" value="GENERAL STRESS PROTEIN 20U"/>
    <property type="match status" value="1"/>
</dbReference>
<dbReference type="Pfam" id="PF00210">
    <property type="entry name" value="Ferritin"/>
    <property type="match status" value="1"/>
</dbReference>
<organism evidence="4 5">
    <name type="scientific">Bombilactobacillus mellifer</name>
    <dbReference type="NCBI Taxonomy" id="1218492"/>
    <lineage>
        <taxon>Bacteria</taxon>
        <taxon>Bacillati</taxon>
        <taxon>Bacillota</taxon>
        <taxon>Bacilli</taxon>
        <taxon>Lactobacillales</taxon>
        <taxon>Lactobacillaceae</taxon>
        <taxon>Bombilactobacillus</taxon>
    </lineage>
</organism>
<dbReference type="PIRSF" id="PIRSF005900">
    <property type="entry name" value="Dps"/>
    <property type="match status" value="1"/>
</dbReference>
<proteinExistence type="inferred from homology"/>
<dbReference type="EMBL" id="JXJQ01000003">
    <property type="protein sequence ID" value="KJY62833.1"/>
    <property type="molecule type" value="Genomic_DNA"/>
</dbReference>